<organism evidence="5 6">
    <name type="scientific">Micromonospora sonneratiae</name>
    <dbReference type="NCBI Taxonomy" id="1184706"/>
    <lineage>
        <taxon>Bacteria</taxon>
        <taxon>Bacillati</taxon>
        <taxon>Actinomycetota</taxon>
        <taxon>Actinomycetes</taxon>
        <taxon>Micromonosporales</taxon>
        <taxon>Micromonosporaceae</taxon>
        <taxon>Micromonospora</taxon>
    </lineage>
</organism>
<keyword evidence="3" id="KW-0804">Transcription</keyword>
<dbReference type="Pfam" id="PF01037">
    <property type="entry name" value="AsnC_trans_reg"/>
    <property type="match status" value="1"/>
</dbReference>
<dbReference type="InterPro" id="IPR000485">
    <property type="entry name" value="AsnC-type_HTH_dom"/>
</dbReference>
<dbReference type="InterPro" id="IPR019888">
    <property type="entry name" value="Tscrpt_reg_AsnC-like"/>
</dbReference>
<keyword evidence="6" id="KW-1185">Reference proteome</keyword>
<keyword evidence="2" id="KW-0238">DNA-binding</keyword>
<name>A0ABW3YD44_9ACTN</name>
<dbReference type="CDD" id="cd00090">
    <property type="entry name" value="HTH_ARSR"/>
    <property type="match status" value="1"/>
</dbReference>
<gene>
    <name evidence="5" type="ORF">ACFQ4H_12940</name>
</gene>
<evidence type="ECO:0000313" key="6">
    <source>
        <dbReference type="Proteomes" id="UP001597260"/>
    </source>
</evidence>
<evidence type="ECO:0000313" key="5">
    <source>
        <dbReference type="EMBL" id="MFD1322000.1"/>
    </source>
</evidence>
<sequence length="176" mass="18766">MARAAGPRNPQPGRTTALDGTDLSILTELAADGRLTNAALAARVGVAESTCIHRVRALRDSNVISGFHAQLNLTALGYPLQAVIKVRLGSHNRDHVRSFHATLTDIPGVLTAFHVAGADDYLVHVAVESPEALRDLVLEHITVHPAVRQAETHLVFEVLAGRGILPGPAHRGGRRT</sequence>
<dbReference type="PRINTS" id="PR00033">
    <property type="entry name" value="HTHASNC"/>
</dbReference>
<reference evidence="6" key="1">
    <citation type="journal article" date="2019" name="Int. J. Syst. Evol. Microbiol.">
        <title>The Global Catalogue of Microorganisms (GCM) 10K type strain sequencing project: providing services to taxonomists for standard genome sequencing and annotation.</title>
        <authorList>
            <consortium name="The Broad Institute Genomics Platform"/>
            <consortium name="The Broad Institute Genome Sequencing Center for Infectious Disease"/>
            <person name="Wu L."/>
            <person name="Ma J."/>
        </authorList>
    </citation>
    <scope>NUCLEOTIDE SEQUENCE [LARGE SCALE GENOMIC DNA]</scope>
    <source>
        <strain evidence="6">JCM 31037</strain>
    </source>
</reference>
<feature type="domain" description="HTH asnC-type" evidence="4">
    <location>
        <begin position="18"/>
        <end position="79"/>
    </location>
</feature>
<dbReference type="SUPFAM" id="SSF46785">
    <property type="entry name" value="Winged helix' DNA-binding domain"/>
    <property type="match status" value="1"/>
</dbReference>
<dbReference type="InterPro" id="IPR011008">
    <property type="entry name" value="Dimeric_a/b-barrel"/>
</dbReference>
<dbReference type="PANTHER" id="PTHR30154:SF54">
    <property type="entry name" value="POSSIBLE TRANSCRIPTIONAL REGULATORY PROTEIN (PROBABLY LRP_ASNC-FAMILY)"/>
    <property type="match status" value="1"/>
</dbReference>
<dbReference type="Pfam" id="PF13412">
    <property type="entry name" value="HTH_24"/>
    <property type="match status" value="1"/>
</dbReference>
<evidence type="ECO:0000259" key="4">
    <source>
        <dbReference type="PROSITE" id="PS50956"/>
    </source>
</evidence>
<dbReference type="InterPro" id="IPR036390">
    <property type="entry name" value="WH_DNA-bd_sf"/>
</dbReference>
<keyword evidence="1" id="KW-0805">Transcription regulation</keyword>
<dbReference type="Proteomes" id="UP001597260">
    <property type="component" value="Unassembled WGS sequence"/>
</dbReference>
<protein>
    <submittedName>
        <fullName evidence="5">Lrp/AsnC family transcriptional regulator</fullName>
    </submittedName>
</protein>
<evidence type="ECO:0000256" key="1">
    <source>
        <dbReference type="ARBA" id="ARBA00023015"/>
    </source>
</evidence>
<proteinExistence type="predicted"/>
<dbReference type="RefSeq" id="WP_377570459.1">
    <property type="nucleotide sequence ID" value="NZ_JBHTMP010000016.1"/>
</dbReference>
<dbReference type="PANTHER" id="PTHR30154">
    <property type="entry name" value="LEUCINE-RESPONSIVE REGULATORY PROTEIN"/>
    <property type="match status" value="1"/>
</dbReference>
<dbReference type="InterPro" id="IPR019887">
    <property type="entry name" value="Tscrpt_reg_AsnC/Lrp_C"/>
</dbReference>
<dbReference type="InterPro" id="IPR011991">
    <property type="entry name" value="ArsR-like_HTH"/>
</dbReference>
<dbReference type="EMBL" id="JBHTMP010000016">
    <property type="protein sequence ID" value="MFD1322000.1"/>
    <property type="molecule type" value="Genomic_DNA"/>
</dbReference>
<dbReference type="SUPFAM" id="SSF54909">
    <property type="entry name" value="Dimeric alpha+beta barrel"/>
    <property type="match status" value="1"/>
</dbReference>
<dbReference type="Gene3D" id="3.30.70.920">
    <property type="match status" value="1"/>
</dbReference>
<comment type="caution">
    <text evidence="5">The sequence shown here is derived from an EMBL/GenBank/DDBJ whole genome shotgun (WGS) entry which is preliminary data.</text>
</comment>
<evidence type="ECO:0000256" key="2">
    <source>
        <dbReference type="ARBA" id="ARBA00023125"/>
    </source>
</evidence>
<dbReference type="Gene3D" id="1.10.10.10">
    <property type="entry name" value="Winged helix-like DNA-binding domain superfamily/Winged helix DNA-binding domain"/>
    <property type="match status" value="1"/>
</dbReference>
<dbReference type="PROSITE" id="PS50956">
    <property type="entry name" value="HTH_ASNC_2"/>
    <property type="match status" value="1"/>
</dbReference>
<accession>A0ABW3YD44</accession>
<evidence type="ECO:0000256" key="3">
    <source>
        <dbReference type="ARBA" id="ARBA00023163"/>
    </source>
</evidence>
<dbReference type="InterPro" id="IPR036388">
    <property type="entry name" value="WH-like_DNA-bd_sf"/>
</dbReference>
<dbReference type="SMART" id="SM00344">
    <property type="entry name" value="HTH_ASNC"/>
    <property type="match status" value="1"/>
</dbReference>